<dbReference type="OrthoDB" id="446168at2759"/>
<reference evidence="3 4" key="1">
    <citation type="journal article" date="2018" name="PLoS ONE">
        <title>The draft genome of Kipferlia bialata reveals reductive genome evolution in fornicate parasites.</title>
        <authorList>
            <person name="Tanifuji G."/>
            <person name="Takabayashi S."/>
            <person name="Kume K."/>
            <person name="Takagi M."/>
            <person name="Nakayama T."/>
            <person name="Kamikawa R."/>
            <person name="Inagaki Y."/>
            <person name="Hashimoto T."/>
        </authorList>
    </citation>
    <scope>NUCLEOTIDE SEQUENCE [LARGE SCALE GENOMIC DNA]</scope>
    <source>
        <strain evidence="3">NY0173</strain>
    </source>
</reference>
<evidence type="ECO:0000256" key="1">
    <source>
        <dbReference type="SAM" id="MobiDB-lite"/>
    </source>
</evidence>
<evidence type="ECO:0000259" key="2">
    <source>
        <dbReference type="PROSITE" id="PS50172"/>
    </source>
</evidence>
<feature type="domain" description="BRCT" evidence="2">
    <location>
        <begin position="162"/>
        <end position="242"/>
    </location>
</feature>
<protein>
    <recommendedName>
        <fullName evidence="2">BRCT domain-containing protein</fullName>
    </recommendedName>
</protein>
<feature type="compositionally biased region" description="Polar residues" evidence="1">
    <location>
        <begin position="605"/>
        <end position="616"/>
    </location>
</feature>
<feature type="region of interest" description="Disordered" evidence="1">
    <location>
        <begin position="252"/>
        <end position="314"/>
    </location>
</feature>
<evidence type="ECO:0000313" key="4">
    <source>
        <dbReference type="Proteomes" id="UP000265618"/>
    </source>
</evidence>
<dbReference type="Pfam" id="PF00533">
    <property type="entry name" value="BRCT"/>
    <property type="match status" value="1"/>
</dbReference>
<gene>
    <name evidence="3" type="ORF">KIPB_001520</name>
</gene>
<dbReference type="EMBL" id="BDIP01000220">
    <property type="protein sequence ID" value="GIQ80685.1"/>
    <property type="molecule type" value="Genomic_DNA"/>
</dbReference>
<comment type="caution">
    <text evidence="3">The sequence shown here is derived from an EMBL/GenBank/DDBJ whole genome shotgun (WGS) entry which is preliminary data.</text>
</comment>
<dbReference type="AlphaFoldDB" id="A0A9K3GFL7"/>
<keyword evidence="4" id="KW-1185">Reference proteome</keyword>
<organism evidence="3 4">
    <name type="scientific">Kipferlia bialata</name>
    <dbReference type="NCBI Taxonomy" id="797122"/>
    <lineage>
        <taxon>Eukaryota</taxon>
        <taxon>Metamonada</taxon>
        <taxon>Carpediemonas-like organisms</taxon>
        <taxon>Kipferlia</taxon>
    </lineage>
</organism>
<evidence type="ECO:0000313" key="3">
    <source>
        <dbReference type="EMBL" id="GIQ80685.1"/>
    </source>
</evidence>
<dbReference type="PROSITE" id="PS50172">
    <property type="entry name" value="BRCT"/>
    <property type="match status" value="1"/>
</dbReference>
<feature type="region of interest" description="Disordered" evidence="1">
    <location>
        <begin position="446"/>
        <end position="471"/>
    </location>
</feature>
<accession>A0A9K3GFL7</accession>
<dbReference type="SMART" id="SM00292">
    <property type="entry name" value="BRCT"/>
    <property type="match status" value="1"/>
</dbReference>
<dbReference type="Proteomes" id="UP000265618">
    <property type="component" value="Unassembled WGS sequence"/>
</dbReference>
<feature type="non-terminal residue" evidence="3">
    <location>
        <position position="1"/>
    </location>
</feature>
<proteinExistence type="predicted"/>
<sequence>EAERLEAERLEAERLEAEKLEADRLEAERLEAERVEADDDDDDQSFVVGFTPSGAGPTDSDPDGLEGTLSKVDSGAHATEVMDSVGTSSLPVPVPLPLPYIEQHQAEPSSESESGLYTETETDGEEEVLEAPETIHVVPSRRARKAARAALTPVTPMLLPPAPPTTLAGCVMVFTGVLPGVSRDRAVHYVKELGATVKRRVSSSVTHVVVGAVPGPDKVNKARLVGVPFLDTEGLLSLVAERVRVLSKVRTKDGTADDDGVVDTGITTQSLDQMESPTPLDRTVQPQEHPTPQRASPASPLPTPVNRVDTPVNRVDDSEGYVQSVLMLGTEEGETVTSQANLASGMAPVAAVAGATLAGASSSSKGPAPVSASGPDTVVRTVAKGVVGQVTEEECSQSESSLIHGSPLSPYLHPIGGDHTSHTVDPLVPLDTHPDSPILVHAMPQVQTARSQPPSATLGPSDASPSIPTAPVDVDKTATKGNPGEYATPSFIFSRTVYVQRDLELRTELVQSVASLGGILVTDPSDAVYVVTDNPRPIHRADQVVMLPEAFGALCRAVLQTDSLPEVSVSEASSSEGERETEASVAEGGSEQDSPAVPMYREGESTVQEMKSTGSLDTPGIGAPEEREREREGSDTAIPLSKTVSPSEDSCIQGATPSVTLRVSGLPVSRGRVEIGILPYAQTESVLEVAYLAPSGEDCTGAPPPGSCTHQSVYRGVRQVRFNLQLAHVGRSLALRLYQPNISGAPRSPPTTFDRSLYRCVATASCGPISLSPSVAASVNKYLRRGSCAFEASSLMGSAFTIHVNRQRVKVKSDQRVLVAKGSFSNVSVALLPGIRPVRRAMLLHVSGTHLKLMFGTEDMRDLLFLLIQCRKQGVQCSTDIPTVRAMIQGGEDSTIGV</sequence>
<feature type="compositionally biased region" description="Polar residues" evidence="1">
    <location>
        <begin position="446"/>
        <end position="455"/>
    </location>
</feature>
<feature type="compositionally biased region" description="Basic and acidic residues" evidence="1">
    <location>
        <begin position="624"/>
        <end position="634"/>
    </location>
</feature>
<feature type="region of interest" description="Disordered" evidence="1">
    <location>
        <begin position="30"/>
        <end position="70"/>
    </location>
</feature>
<dbReference type="SUPFAM" id="SSF52113">
    <property type="entry name" value="BRCT domain"/>
    <property type="match status" value="1"/>
</dbReference>
<dbReference type="InterPro" id="IPR036420">
    <property type="entry name" value="BRCT_dom_sf"/>
</dbReference>
<dbReference type="Gene3D" id="3.40.50.10190">
    <property type="entry name" value="BRCT domain"/>
    <property type="match status" value="1"/>
</dbReference>
<name>A0A9K3GFL7_9EUKA</name>
<feature type="compositionally biased region" description="Polar residues" evidence="1">
    <location>
        <begin position="284"/>
        <end position="296"/>
    </location>
</feature>
<feature type="region of interest" description="Disordered" evidence="1">
    <location>
        <begin position="399"/>
        <end position="420"/>
    </location>
</feature>
<dbReference type="InterPro" id="IPR001357">
    <property type="entry name" value="BRCT_dom"/>
</dbReference>
<feature type="compositionally biased region" description="Polar residues" evidence="1">
    <location>
        <begin position="642"/>
        <end position="653"/>
    </location>
</feature>
<feature type="region of interest" description="Disordered" evidence="1">
    <location>
        <begin position="567"/>
        <end position="653"/>
    </location>
</feature>